<evidence type="ECO:0000313" key="2">
    <source>
        <dbReference type="EMBL" id="KAB2345912.1"/>
    </source>
</evidence>
<keyword evidence="3" id="KW-1185">Reference proteome</keyword>
<dbReference type="AlphaFoldDB" id="A0A6H9YRR2"/>
<dbReference type="OrthoDB" id="3188901at2"/>
<dbReference type="GO" id="GO:0003677">
    <property type="term" value="F:DNA binding"/>
    <property type="evidence" value="ECO:0007669"/>
    <property type="project" value="InterPro"/>
</dbReference>
<proteinExistence type="predicted"/>
<accession>A0A6H9YRR2</accession>
<dbReference type="GO" id="GO:0006313">
    <property type="term" value="P:DNA transposition"/>
    <property type="evidence" value="ECO:0007669"/>
    <property type="project" value="InterPro"/>
</dbReference>
<reference evidence="2 3" key="1">
    <citation type="submission" date="2019-09" db="EMBL/GenBank/DDBJ databases">
        <title>Actinomadura physcomitrii sp. nov., a novel actinomycete isolated from moss [Physcomitrium sphaericum (Ludw) Fuernr].</title>
        <authorList>
            <person name="Zhuang X."/>
            <person name="Liu C."/>
        </authorList>
    </citation>
    <scope>NUCLEOTIDE SEQUENCE [LARGE SCALE GENOMIC DNA]</scope>
    <source>
        <strain evidence="2 3">HMC1</strain>
    </source>
</reference>
<dbReference type="EMBL" id="WBMT01000012">
    <property type="protein sequence ID" value="KAB2345912.1"/>
    <property type="molecule type" value="Genomic_DNA"/>
</dbReference>
<organism evidence="2 3">
    <name type="scientific">Actinomadura rudentiformis</name>
    <dbReference type="NCBI Taxonomy" id="359158"/>
    <lineage>
        <taxon>Bacteria</taxon>
        <taxon>Bacillati</taxon>
        <taxon>Actinomycetota</taxon>
        <taxon>Actinomycetes</taxon>
        <taxon>Streptosporangiales</taxon>
        <taxon>Thermomonosporaceae</taxon>
        <taxon>Actinomadura</taxon>
    </lineage>
</organism>
<evidence type="ECO:0000313" key="3">
    <source>
        <dbReference type="Proteomes" id="UP000468735"/>
    </source>
</evidence>
<dbReference type="GO" id="GO:0004803">
    <property type="term" value="F:transposase activity"/>
    <property type="evidence" value="ECO:0007669"/>
    <property type="project" value="InterPro"/>
</dbReference>
<name>A0A6H9YRR2_9ACTN</name>
<sequence length="124" mass="13384">MGALRVSRAIEVPLPGRHARPSGHEAVGGYRGVAKTDGRDTFVIADQARIRRDRQQIPAADEAAVELKILTAHREDLSADRVRVVNRLRGQLLTGYRTPAALRPAVGAATPTAGRSECCPLRGR</sequence>
<dbReference type="Proteomes" id="UP000468735">
    <property type="component" value="Unassembled WGS sequence"/>
</dbReference>
<gene>
    <name evidence="2" type="ORF">F8566_24625</name>
</gene>
<comment type="caution">
    <text evidence="2">The sequence shown here is derived from an EMBL/GenBank/DDBJ whole genome shotgun (WGS) entry which is preliminary data.</text>
</comment>
<protein>
    <submittedName>
        <fullName evidence="2">IS110 family transposase</fullName>
    </submittedName>
</protein>
<evidence type="ECO:0000259" key="1">
    <source>
        <dbReference type="Pfam" id="PF01548"/>
    </source>
</evidence>
<dbReference type="Pfam" id="PF01548">
    <property type="entry name" value="DEDD_Tnp_IS110"/>
    <property type="match status" value="1"/>
</dbReference>
<feature type="domain" description="Transposase IS110-like N-terminal" evidence="1">
    <location>
        <begin position="28"/>
        <end position="93"/>
    </location>
</feature>
<dbReference type="InterPro" id="IPR002525">
    <property type="entry name" value="Transp_IS110-like_N"/>
</dbReference>